<evidence type="ECO:0000313" key="2">
    <source>
        <dbReference type="EMBL" id="QFY61493.1"/>
    </source>
</evidence>
<dbReference type="PROSITE" id="PS50914">
    <property type="entry name" value="BON"/>
    <property type="match status" value="1"/>
</dbReference>
<dbReference type="Proteomes" id="UP000326881">
    <property type="component" value="Chromosome"/>
</dbReference>
<accession>A0A5Q0C7V1</accession>
<dbReference type="AlphaFoldDB" id="A0A5Q0C7V1"/>
<name>A0A5Q0C7V1_9HYPH</name>
<dbReference type="EMBL" id="CP043498">
    <property type="protein sequence ID" value="QFY61493.1"/>
    <property type="molecule type" value="Genomic_DNA"/>
</dbReference>
<dbReference type="KEGG" id="rgr:FZ934_14430"/>
<dbReference type="Pfam" id="PF04972">
    <property type="entry name" value="BON"/>
    <property type="match status" value="1"/>
</dbReference>
<dbReference type="InterPro" id="IPR007055">
    <property type="entry name" value="BON_dom"/>
</dbReference>
<keyword evidence="3" id="KW-1185">Reference proteome</keyword>
<proteinExistence type="predicted"/>
<dbReference type="RefSeq" id="WP_153271614.1">
    <property type="nucleotide sequence ID" value="NZ_CP043498.1"/>
</dbReference>
<dbReference type="Gene3D" id="3.30.1340.30">
    <property type="match status" value="1"/>
</dbReference>
<evidence type="ECO:0000313" key="3">
    <source>
        <dbReference type="Proteomes" id="UP000326881"/>
    </source>
</evidence>
<evidence type="ECO:0000259" key="1">
    <source>
        <dbReference type="PROSITE" id="PS50914"/>
    </source>
</evidence>
<sequence>MVFKPGTFFGEQPEIEVEFKNHAKLEEDIANALAVAGGIDAADVNVTVDGAGVVLSGSVATQEEIARATAVAEAISGTHPVRNDIAIG</sequence>
<organism evidence="2 3">
    <name type="scientific">Rhizobium grahamii</name>
    <dbReference type="NCBI Taxonomy" id="1120045"/>
    <lineage>
        <taxon>Bacteria</taxon>
        <taxon>Pseudomonadati</taxon>
        <taxon>Pseudomonadota</taxon>
        <taxon>Alphaproteobacteria</taxon>
        <taxon>Hyphomicrobiales</taxon>
        <taxon>Rhizobiaceae</taxon>
        <taxon>Rhizobium/Agrobacterium group</taxon>
        <taxon>Rhizobium</taxon>
    </lineage>
</organism>
<reference evidence="2 3" key="1">
    <citation type="submission" date="2019-08" db="EMBL/GenBank/DDBJ databases">
        <title>Prosopis cineraria nodule microbiome.</title>
        <authorList>
            <person name="Ali R."/>
            <person name="Chaluvadi S.R."/>
            <person name="Wang X."/>
        </authorList>
    </citation>
    <scope>NUCLEOTIDE SEQUENCE [LARGE SCALE GENOMIC DNA]</scope>
    <source>
        <strain evidence="2 3">BG7</strain>
    </source>
</reference>
<feature type="domain" description="BON" evidence="1">
    <location>
        <begin position="21"/>
        <end position="88"/>
    </location>
</feature>
<gene>
    <name evidence="2" type="ORF">FZ934_14430</name>
</gene>
<protein>
    <submittedName>
        <fullName evidence="2">BON domain-containing protein</fullName>
    </submittedName>
</protein>
<dbReference type="OrthoDB" id="8278243at2"/>